<dbReference type="Proteomes" id="UP000867740">
    <property type="component" value="Unassembled WGS sequence"/>
</dbReference>
<keyword evidence="1" id="KW-0812">Transmembrane</keyword>
<organism evidence="2 3">
    <name type="scientific">Kluyvera intermedia</name>
    <name type="common">Enterobacter intermedius</name>
    <dbReference type="NCBI Taxonomy" id="61648"/>
    <lineage>
        <taxon>Bacteria</taxon>
        <taxon>Pseudomonadati</taxon>
        <taxon>Pseudomonadota</taxon>
        <taxon>Gammaproteobacteria</taxon>
        <taxon>Enterobacterales</taxon>
        <taxon>Enterobacteriaceae</taxon>
        <taxon>Kluyvera</taxon>
    </lineage>
</organism>
<protein>
    <submittedName>
        <fullName evidence="2">DUF2878 domain-containing protein</fullName>
    </submittedName>
</protein>
<feature type="transmembrane region" description="Helical" evidence="1">
    <location>
        <begin position="135"/>
        <end position="156"/>
    </location>
</feature>
<dbReference type="Pfam" id="PF11086">
    <property type="entry name" value="DUF2878"/>
    <property type="match status" value="1"/>
</dbReference>
<feature type="transmembrane region" description="Helical" evidence="1">
    <location>
        <begin position="6"/>
        <end position="24"/>
    </location>
</feature>
<dbReference type="InterPro" id="IPR021306">
    <property type="entry name" value="DUF2878"/>
</dbReference>
<keyword evidence="1" id="KW-0472">Membrane</keyword>
<sequence>MNRHLQIFLMAVAFDLYWTLVVLFRERGVAVWLALAMLACVMLAPALRVYALLLAVAGSSLDAAWAFTGLISFSGDGVLPLWMVALWLMFAVVWTRLTRASALPGWTLALLATLGGPVAYYMGERLGAMTFLQPNFIVLSWLGLGWLVLALFFHLLMGRRQ</sequence>
<feature type="transmembrane region" description="Helical" evidence="1">
    <location>
        <begin position="77"/>
        <end position="94"/>
    </location>
</feature>
<feature type="transmembrane region" description="Helical" evidence="1">
    <location>
        <begin position="106"/>
        <end position="123"/>
    </location>
</feature>
<keyword evidence="1" id="KW-1133">Transmembrane helix</keyword>
<gene>
    <name evidence="2" type="ORF">I8531_002010</name>
</gene>
<dbReference type="RefSeq" id="WP_047370921.1">
    <property type="nucleotide sequence ID" value="NZ_CABMNU010000005.1"/>
</dbReference>
<accession>A0A9P3TAH3</accession>
<evidence type="ECO:0000256" key="1">
    <source>
        <dbReference type="SAM" id="Phobius"/>
    </source>
</evidence>
<dbReference type="EMBL" id="DACSUM010000013">
    <property type="protein sequence ID" value="HAT3581715.1"/>
    <property type="molecule type" value="Genomic_DNA"/>
</dbReference>
<feature type="transmembrane region" description="Helical" evidence="1">
    <location>
        <begin position="31"/>
        <end position="57"/>
    </location>
</feature>
<dbReference type="AlphaFoldDB" id="A0A9P3TAH3"/>
<reference evidence="2" key="2">
    <citation type="submission" date="2020-10" db="EMBL/GenBank/DDBJ databases">
        <authorList>
            <consortium name="NCBI Pathogen Detection Project"/>
        </authorList>
    </citation>
    <scope>NUCLEOTIDE SEQUENCE</scope>
    <source>
        <strain evidence="2">CAVp300</strain>
    </source>
</reference>
<reference evidence="2" key="1">
    <citation type="journal article" date="2018" name="Genome Biol.">
        <title>SKESA: strategic k-mer extension for scrupulous assemblies.</title>
        <authorList>
            <person name="Souvorov A."/>
            <person name="Agarwala R."/>
            <person name="Lipman D.J."/>
        </authorList>
    </citation>
    <scope>NUCLEOTIDE SEQUENCE</scope>
    <source>
        <strain evidence="2">CAVp300</strain>
    </source>
</reference>
<name>A0A9P3TAH3_KLUIN</name>
<evidence type="ECO:0000313" key="2">
    <source>
        <dbReference type="EMBL" id="HAT3581715.1"/>
    </source>
</evidence>
<comment type="caution">
    <text evidence="2">The sequence shown here is derived from an EMBL/GenBank/DDBJ whole genome shotgun (WGS) entry which is preliminary data.</text>
</comment>
<proteinExistence type="predicted"/>
<evidence type="ECO:0000313" key="3">
    <source>
        <dbReference type="Proteomes" id="UP000867740"/>
    </source>
</evidence>